<gene>
    <name evidence="2" type="ORF">SLS59_002228</name>
</gene>
<evidence type="ECO:0000313" key="3">
    <source>
        <dbReference type="Proteomes" id="UP001521222"/>
    </source>
</evidence>
<feature type="chain" id="PRO_5046695776" description="Triacylglycerol lipase" evidence="1">
    <location>
        <begin position="20"/>
        <end position="214"/>
    </location>
</feature>
<name>A0ABR3RS58_9PLEO</name>
<accession>A0ABR3RS58</accession>
<dbReference type="Proteomes" id="UP001521222">
    <property type="component" value="Unassembled WGS sequence"/>
</dbReference>
<reference evidence="2 3" key="1">
    <citation type="submission" date="2024-02" db="EMBL/GenBank/DDBJ databases">
        <title>De novo assembly and annotation of 12 fungi associated with fruit tree decline syndrome in Ontario, Canada.</title>
        <authorList>
            <person name="Sulman M."/>
            <person name="Ellouze W."/>
            <person name="Ilyukhin E."/>
        </authorList>
    </citation>
    <scope>NUCLEOTIDE SEQUENCE [LARGE SCALE GENOMIC DNA]</scope>
    <source>
        <strain evidence="2 3">M97-236</strain>
    </source>
</reference>
<dbReference type="EMBL" id="JAKIXB020000006">
    <property type="protein sequence ID" value="KAL1607265.1"/>
    <property type="molecule type" value="Genomic_DNA"/>
</dbReference>
<dbReference type="InterPro" id="IPR029058">
    <property type="entry name" value="AB_hydrolase_fold"/>
</dbReference>
<feature type="signal peptide" evidence="1">
    <location>
        <begin position="1"/>
        <end position="19"/>
    </location>
</feature>
<organism evidence="2 3">
    <name type="scientific">Nothophoma quercina</name>
    <dbReference type="NCBI Taxonomy" id="749835"/>
    <lineage>
        <taxon>Eukaryota</taxon>
        <taxon>Fungi</taxon>
        <taxon>Dikarya</taxon>
        <taxon>Ascomycota</taxon>
        <taxon>Pezizomycotina</taxon>
        <taxon>Dothideomycetes</taxon>
        <taxon>Pleosporomycetidae</taxon>
        <taxon>Pleosporales</taxon>
        <taxon>Pleosporineae</taxon>
        <taxon>Didymellaceae</taxon>
        <taxon>Nothophoma</taxon>
    </lineage>
</organism>
<sequence length="214" mass="23212">MQHLSTLALFGLAALSAAADKSTAACVGVAAISPKCKSLQAHYERDVFYVDGRLLNPGTGNTTVNQQYVGNLTLQLVLPLVFFHGDAVSGTTWLNTPDGRKGLASYFLDQGYQVYLIDHTYVGRSSEMITLDYILWYTTTQEGVQTGFTAPEVLATYLQATLHTQWAGTGRIGDAYFDAFHKGVSPFTSNFTLGKLSTREAGCELLSLSLDHLA</sequence>
<evidence type="ECO:0008006" key="4">
    <source>
        <dbReference type="Google" id="ProtNLM"/>
    </source>
</evidence>
<comment type="caution">
    <text evidence="2">The sequence shown here is derived from an EMBL/GenBank/DDBJ whole genome shotgun (WGS) entry which is preliminary data.</text>
</comment>
<keyword evidence="3" id="KW-1185">Reference proteome</keyword>
<evidence type="ECO:0000313" key="2">
    <source>
        <dbReference type="EMBL" id="KAL1607265.1"/>
    </source>
</evidence>
<keyword evidence="1" id="KW-0732">Signal</keyword>
<dbReference type="SUPFAM" id="SSF53474">
    <property type="entry name" value="alpha/beta-Hydrolases"/>
    <property type="match status" value="1"/>
</dbReference>
<proteinExistence type="predicted"/>
<dbReference type="Gene3D" id="3.40.50.1820">
    <property type="entry name" value="alpha/beta hydrolase"/>
    <property type="match status" value="1"/>
</dbReference>
<protein>
    <recommendedName>
        <fullName evidence="4">Triacylglycerol lipase</fullName>
    </recommendedName>
</protein>
<evidence type="ECO:0000256" key="1">
    <source>
        <dbReference type="SAM" id="SignalP"/>
    </source>
</evidence>